<evidence type="ECO:0000256" key="2">
    <source>
        <dbReference type="ARBA" id="ARBA00022737"/>
    </source>
</evidence>
<comment type="caution">
    <text evidence="9">The sequence shown here is derived from an EMBL/GenBank/DDBJ whole genome shotgun (WGS) entry which is preliminary data.</text>
</comment>
<dbReference type="CDD" id="cd09141">
    <property type="entry name" value="PLDc_vPLD1_2_yPLD_like_2"/>
    <property type="match status" value="1"/>
</dbReference>
<dbReference type="CDD" id="cd01254">
    <property type="entry name" value="PH_PLD"/>
    <property type="match status" value="1"/>
</dbReference>
<dbReference type="SUPFAM" id="SSF50729">
    <property type="entry name" value="PH domain-like"/>
    <property type="match status" value="1"/>
</dbReference>
<comment type="similarity">
    <text evidence="6">Belongs to the phospholipase D family.</text>
</comment>
<dbReference type="SUPFAM" id="SSF56024">
    <property type="entry name" value="Phospholipase D/nuclease"/>
    <property type="match status" value="2"/>
</dbReference>
<feature type="domain" description="PLD phosphodiesterase" evidence="8">
    <location>
        <begin position="746"/>
        <end position="773"/>
    </location>
</feature>
<dbReference type="PIRSF" id="PIRSF009376">
    <property type="entry name" value="Phospholipase_D_euk"/>
    <property type="match status" value="1"/>
</dbReference>
<gene>
    <name evidence="9" type="ORF">RJ640_013703</name>
</gene>
<evidence type="ECO:0000256" key="6">
    <source>
        <dbReference type="PIRNR" id="PIRNR009376"/>
    </source>
</evidence>
<feature type="transmembrane region" description="Helical" evidence="7">
    <location>
        <begin position="942"/>
        <end position="964"/>
    </location>
</feature>
<dbReference type="Gene3D" id="3.30.870.10">
    <property type="entry name" value="Endonuclease Chain A"/>
    <property type="match status" value="1"/>
</dbReference>
<dbReference type="PROSITE" id="PS50035">
    <property type="entry name" value="PLD"/>
    <property type="match status" value="1"/>
</dbReference>
<dbReference type="GO" id="GO:0035091">
    <property type="term" value="F:phosphatidylinositol binding"/>
    <property type="evidence" value="ECO:0007669"/>
    <property type="project" value="InterPro"/>
</dbReference>
<evidence type="ECO:0000256" key="1">
    <source>
        <dbReference type="ARBA" id="ARBA00000798"/>
    </source>
</evidence>
<proteinExistence type="inferred from homology"/>
<keyword evidence="7" id="KW-0812">Transmembrane</keyword>
<evidence type="ECO:0000313" key="9">
    <source>
        <dbReference type="EMBL" id="KAK2966393.1"/>
    </source>
</evidence>
<dbReference type="Proteomes" id="UP001187471">
    <property type="component" value="Unassembled WGS sequence"/>
</dbReference>
<evidence type="ECO:0000259" key="8">
    <source>
        <dbReference type="PROSITE" id="PS50035"/>
    </source>
</evidence>
<dbReference type="SMART" id="SM00155">
    <property type="entry name" value="PLDc"/>
    <property type="match status" value="1"/>
</dbReference>
<keyword evidence="4 6" id="KW-0442">Lipid degradation</keyword>
<comment type="catalytic activity">
    <reaction evidence="1 6">
        <text>a 1,2-diacyl-sn-glycero-3-phosphocholine + H2O = a 1,2-diacyl-sn-glycero-3-phosphate + choline + H(+)</text>
        <dbReference type="Rhea" id="RHEA:14445"/>
        <dbReference type="ChEBI" id="CHEBI:15354"/>
        <dbReference type="ChEBI" id="CHEBI:15377"/>
        <dbReference type="ChEBI" id="CHEBI:15378"/>
        <dbReference type="ChEBI" id="CHEBI:57643"/>
        <dbReference type="ChEBI" id="CHEBI:58608"/>
        <dbReference type="EC" id="3.1.4.4"/>
    </reaction>
</comment>
<keyword evidence="3 6" id="KW-0378">Hydrolase</keyword>
<sequence length="969" mass="109514">MSSEKLINGDCSDYLQVHPETFPPPMSSSVSFRHGPEPERIFDELPEATIVAVSRPDASDISPLLLSYTIELQYKQFKWRLLRRASQVIKLHFALKKRAIIEEFHEKQEQVKEWLQNIGMVDQTTVMHDDNEPEDVAVPIYNEDSAKNRYVPSRAALSVIYPALGRQQTVTDKAKVAMQRYLNHFLGNMDIVNSREVCKFLEVSKLSFSQEYGPKLKEDYVLVKHLPRIPTDDADTRCCLFRWSGCCNSSWQKVWAVLKPGFLAILEDPLDTKLLDIVVFDVLPDSKSRLYLANEIKERNPLRYAFKVSCGSRSIKLRTTSTAKIKDWVFEINDAGLKPPEGWCHPHRFGSFAPPRGLTEDGSHAQWFIDGNAAFEAIASSIENAKSEIYILLYKEVSLALKINSMYSKKKLLNIHENRSKAPNEQTIPLLIPQQHMVIPHYMGRSSEKYIENKASEVKQKDINRVDSFSSLSPSQEVPLLLPQEFKGVEALSVHSKLNGLDSSQYHFNQPSRLGQGHPFTLPASKVQSLTSDMQMKGFVDDLDSIDPQNGMIFEGAQSDFQESDDWWDKQERGYQVTSADETAEVGPRTSCRCQVIRSVSPWSAGTSQIEDSICRAYYALIEKAQHFVYIENQFFISGLSGDEIIQNRILEALYKRIMQAHRDQKCFRVVIVIPLLPGFQGGLDDGGAATVRAIMHWQYRTICRGKHSILHKLKALLGPKTDEYISFYGLRTYGRLFDGGPIVTSQVYVHSKVMIVDDCVALVGSSNINDRSLLGSRDSEIGVLIEDKDFVDSSMNGEPWKAGKFAFSLRLSLWAEHLGLHAGEISKIRDPVADSTYKELWLTTARENTMIYQDVFSCIPNDLIPSRSALRQSMSHWKEKLGHNTIDMGVAPEKLDLNQSGEPGAVTDPMEKLKLVRGFLRLLQPRPYICRWSLVVVACRWSLLLVAIVAFIATLTIIAKVIAVAGGR</sequence>
<dbReference type="InterPro" id="IPR015679">
    <property type="entry name" value="PLipase_D_fam"/>
</dbReference>
<dbReference type="InterPro" id="IPR025202">
    <property type="entry name" value="PLD-like_dom"/>
</dbReference>
<dbReference type="PANTHER" id="PTHR18896:SF133">
    <property type="entry name" value="PHOSPHOLIPASE D ZETA 2"/>
    <property type="match status" value="1"/>
</dbReference>
<evidence type="ECO:0000313" key="10">
    <source>
        <dbReference type="Proteomes" id="UP001187471"/>
    </source>
</evidence>
<keyword evidence="7" id="KW-1133">Transmembrane helix</keyword>
<dbReference type="InterPro" id="IPR011993">
    <property type="entry name" value="PH-like_dom_sf"/>
</dbReference>
<evidence type="ECO:0000256" key="4">
    <source>
        <dbReference type="ARBA" id="ARBA00022963"/>
    </source>
</evidence>
<dbReference type="GO" id="GO:0035556">
    <property type="term" value="P:intracellular signal transduction"/>
    <property type="evidence" value="ECO:0007669"/>
    <property type="project" value="InterPro"/>
</dbReference>
<evidence type="ECO:0000256" key="5">
    <source>
        <dbReference type="ARBA" id="ARBA00023098"/>
    </source>
</evidence>
<dbReference type="GO" id="GO:0006654">
    <property type="term" value="P:phosphatidic acid biosynthetic process"/>
    <property type="evidence" value="ECO:0007669"/>
    <property type="project" value="InterPro"/>
</dbReference>
<dbReference type="FunFam" id="3.30.870.10:FF:000011">
    <property type="entry name" value="Phospholipase"/>
    <property type="match status" value="1"/>
</dbReference>
<evidence type="ECO:0000256" key="7">
    <source>
        <dbReference type="SAM" id="Phobius"/>
    </source>
</evidence>
<protein>
    <recommendedName>
        <fullName evidence="6">Phospholipase</fullName>
        <ecNumber evidence="6">3.1.4.4</ecNumber>
    </recommendedName>
</protein>
<dbReference type="GO" id="GO:0005886">
    <property type="term" value="C:plasma membrane"/>
    <property type="evidence" value="ECO:0007669"/>
    <property type="project" value="TreeGrafter"/>
</dbReference>
<keyword evidence="2" id="KW-0677">Repeat</keyword>
<dbReference type="EMBL" id="JAVXUO010003131">
    <property type="protein sequence ID" value="KAK2966393.1"/>
    <property type="molecule type" value="Genomic_DNA"/>
</dbReference>
<dbReference type="GO" id="GO:0004630">
    <property type="term" value="F:phospholipase D activity"/>
    <property type="evidence" value="ECO:0007669"/>
    <property type="project" value="UniProtKB-UniRule"/>
</dbReference>
<keyword evidence="5" id="KW-0443">Lipid metabolism</keyword>
<dbReference type="GO" id="GO:0031410">
    <property type="term" value="C:cytoplasmic vesicle"/>
    <property type="evidence" value="ECO:0007669"/>
    <property type="project" value="UniProtKB-ARBA"/>
</dbReference>
<dbReference type="EC" id="3.1.4.4" evidence="6"/>
<dbReference type="InterPro" id="IPR036871">
    <property type="entry name" value="PX_dom_sf"/>
</dbReference>
<dbReference type="AlphaFoldDB" id="A0AA88QBR4"/>
<dbReference type="Gene3D" id="3.30.1520.10">
    <property type="entry name" value="Phox-like domain"/>
    <property type="match status" value="1"/>
</dbReference>
<dbReference type="Pfam" id="PF13091">
    <property type="entry name" value="PLDc_2"/>
    <property type="match status" value="1"/>
</dbReference>
<dbReference type="Gene3D" id="2.30.29.30">
    <property type="entry name" value="Pleckstrin-homology domain (PH domain)/Phosphotyrosine-binding domain (PTB)"/>
    <property type="match status" value="1"/>
</dbReference>
<name>A0AA88QBR4_9ASTE</name>
<dbReference type="InterPro" id="IPR001736">
    <property type="entry name" value="PLipase_D/transphosphatidylase"/>
</dbReference>
<organism evidence="9 10">
    <name type="scientific">Escallonia rubra</name>
    <dbReference type="NCBI Taxonomy" id="112253"/>
    <lineage>
        <taxon>Eukaryota</taxon>
        <taxon>Viridiplantae</taxon>
        <taxon>Streptophyta</taxon>
        <taxon>Embryophyta</taxon>
        <taxon>Tracheophyta</taxon>
        <taxon>Spermatophyta</taxon>
        <taxon>Magnoliopsida</taxon>
        <taxon>eudicotyledons</taxon>
        <taxon>Gunneridae</taxon>
        <taxon>Pentapetalae</taxon>
        <taxon>asterids</taxon>
        <taxon>campanulids</taxon>
        <taxon>Escalloniales</taxon>
        <taxon>Escalloniaceae</taxon>
        <taxon>Escallonia</taxon>
    </lineage>
</organism>
<evidence type="ECO:0000256" key="3">
    <source>
        <dbReference type="ARBA" id="ARBA00022801"/>
    </source>
</evidence>
<reference evidence="9" key="1">
    <citation type="submission" date="2022-12" db="EMBL/GenBank/DDBJ databases">
        <title>Draft genome assemblies for two species of Escallonia (Escalloniales).</title>
        <authorList>
            <person name="Chanderbali A."/>
            <person name="Dervinis C."/>
            <person name="Anghel I."/>
            <person name="Soltis D."/>
            <person name="Soltis P."/>
            <person name="Zapata F."/>
        </authorList>
    </citation>
    <scope>NUCLEOTIDE SEQUENCE</scope>
    <source>
        <strain evidence="9">UCBG92.1500</strain>
        <tissue evidence="9">Leaf</tissue>
    </source>
</reference>
<dbReference type="SUPFAM" id="SSF64268">
    <property type="entry name" value="PX domain"/>
    <property type="match status" value="1"/>
</dbReference>
<dbReference type="InterPro" id="IPR016555">
    <property type="entry name" value="PLipase_D_euk"/>
</dbReference>
<dbReference type="GO" id="GO:0009395">
    <property type="term" value="P:phospholipid catabolic process"/>
    <property type="evidence" value="ECO:0007669"/>
    <property type="project" value="TreeGrafter"/>
</dbReference>
<keyword evidence="10" id="KW-1185">Reference proteome</keyword>
<dbReference type="PANTHER" id="PTHR18896">
    <property type="entry name" value="PHOSPHOLIPASE D"/>
    <property type="match status" value="1"/>
</dbReference>
<keyword evidence="7" id="KW-0472">Membrane</keyword>
<accession>A0AA88QBR4</accession>